<reference evidence="3" key="1">
    <citation type="submission" date="2021-01" db="EMBL/GenBank/DDBJ databases">
        <authorList>
            <person name="Corre E."/>
            <person name="Pelletier E."/>
            <person name="Niang G."/>
            <person name="Scheremetjew M."/>
            <person name="Finn R."/>
            <person name="Kale V."/>
            <person name="Holt S."/>
            <person name="Cochrane G."/>
            <person name="Meng A."/>
            <person name="Brown T."/>
            <person name="Cohen L."/>
        </authorList>
    </citation>
    <scope>NUCLEOTIDE SEQUENCE</scope>
    <source>
        <strain evidence="3">UNC1205</strain>
    </source>
</reference>
<evidence type="ECO:0000313" key="2">
    <source>
        <dbReference type="EMBL" id="CAD8763243.1"/>
    </source>
</evidence>
<dbReference type="PANTHER" id="PTHR20921">
    <property type="entry name" value="TRANSMEMBRANE PROTEIN 222"/>
    <property type="match status" value="1"/>
</dbReference>
<dbReference type="EMBL" id="HBFL01004576">
    <property type="protein sequence ID" value="CAD8763244.1"/>
    <property type="molecule type" value="Transcribed_RNA"/>
</dbReference>
<keyword evidence="1" id="KW-0472">Membrane</keyword>
<proteinExistence type="predicted"/>
<organism evidence="3">
    <name type="scientific">Pseudo-nitzschia delicatissima</name>
    <dbReference type="NCBI Taxonomy" id="44447"/>
    <lineage>
        <taxon>Eukaryota</taxon>
        <taxon>Sar</taxon>
        <taxon>Stramenopiles</taxon>
        <taxon>Ochrophyta</taxon>
        <taxon>Bacillariophyta</taxon>
        <taxon>Bacillariophyceae</taxon>
        <taxon>Bacillariophycidae</taxon>
        <taxon>Bacillariales</taxon>
        <taxon>Bacillariaceae</taxon>
        <taxon>Pseudo-nitzschia</taxon>
    </lineage>
</organism>
<accession>A0A6T9ZPR2</accession>
<feature type="transmembrane region" description="Helical" evidence="1">
    <location>
        <begin position="177"/>
        <end position="196"/>
    </location>
</feature>
<dbReference type="PANTHER" id="PTHR20921:SF0">
    <property type="entry name" value="TRANSMEMBRANE PROTEIN 222"/>
    <property type="match status" value="1"/>
</dbReference>
<name>A0A6T9ZPR2_9STRA</name>
<sequence>MYDPQHKGQFQMQDSENFNEHCITSTETTTMEIQNGSSPDLSFCILWSPLHPITTLFPFIGHLGISDSQGRAHDFRGPYYVDTDGSSPIPIMAFGPPTRYLKMDIGDFEGGAHRWDEAIDEADGIYRQRMHNICCDNCHSHVARALNILEHQGRHDWNMVKLAALLFFKGSFVNPKYAILCQFGPFVVLLLLFLLVTGKIF</sequence>
<dbReference type="AlphaFoldDB" id="A0A6T9ZPR2"/>
<keyword evidence="1" id="KW-0812">Transmembrane</keyword>
<evidence type="ECO:0000256" key="1">
    <source>
        <dbReference type="SAM" id="Phobius"/>
    </source>
</evidence>
<gene>
    <name evidence="2" type="ORF">PDEL1432_LOCUS3283</name>
    <name evidence="3" type="ORF">PDEL1432_LOCUS3284</name>
</gene>
<evidence type="ECO:0000313" key="3">
    <source>
        <dbReference type="EMBL" id="CAD8763244.1"/>
    </source>
</evidence>
<dbReference type="InterPro" id="IPR008496">
    <property type="entry name" value="TMEM222/RTE1"/>
</dbReference>
<keyword evidence="1" id="KW-1133">Transmembrane helix</keyword>
<dbReference type="Pfam" id="PF05608">
    <property type="entry name" value="RTE1"/>
    <property type="match status" value="2"/>
</dbReference>
<protein>
    <recommendedName>
        <fullName evidence="4">Transmembrane protein 222</fullName>
    </recommendedName>
</protein>
<evidence type="ECO:0008006" key="4">
    <source>
        <dbReference type="Google" id="ProtNLM"/>
    </source>
</evidence>
<dbReference type="EMBL" id="HBFL01004575">
    <property type="protein sequence ID" value="CAD8763243.1"/>
    <property type="molecule type" value="Transcribed_RNA"/>
</dbReference>